<dbReference type="GO" id="GO:0006508">
    <property type="term" value="P:proteolysis"/>
    <property type="evidence" value="ECO:0007669"/>
    <property type="project" value="InterPro"/>
</dbReference>
<keyword evidence="2" id="KW-0378">Hydrolase</keyword>
<dbReference type="InterPro" id="IPR002410">
    <property type="entry name" value="Peptidase_S33"/>
</dbReference>
<dbReference type="SUPFAM" id="SSF53474">
    <property type="entry name" value="alpha/beta-Hydrolases"/>
    <property type="match status" value="1"/>
</dbReference>
<evidence type="ECO:0000259" key="3">
    <source>
        <dbReference type="Pfam" id="PF12697"/>
    </source>
</evidence>
<sequence length="299" mass="32947">MNLTDSSPEIPVEGTVSLDSLSLYYRDWGGSGKSVILLHGLASNSRIWDLVAPILSLNSSVIAIDQRGHGKSDKPRCGYDFCSVTDDIAQFLIAMQIENPVIVGHSWGGSVALSLAVKYPSLVGGLCFIDGGLIEISRVPGNTLELALDRMAPPLWGGITKERVMQRMKQRNWGTRDYTSLSASLEDIVMANLTVDDDGFVKARLSRENHLEVVRAFWGHKPSEMFPQVQCPVLILPARLGPPSDERGELRQQMVSLAQQTIPVSEVVWLENSIHDVPLQRPELVSQLVSERIENGFFG</sequence>
<gene>
    <name evidence="4" type="ORF">METZ01_LOCUS100512</name>
</gene>
<feature type="domain" description="AB hydrolase-1" evidence="3">
    <location>
        <begin position="35"/>
        <end position="286"/>
    </location>
</feature>
<dbReference type="InterPro" id="IPR000073">
    <property type="entry name" value="AB_hydrolase_1"/>
</dbReference>
<dbReference type="AlphaFoldDB" id="A0A381W6R3"/>
<dbReference type="GO" id="GO:0008233">
    <property type="term" value="F:peptidase activity"/>
    <property type="evidence" value="ECO:0007669"/>
    <property type="project" value="InterPro"/>
</dbReference>
<dbReference type="PRINTS" id="PR00793">
    <property type="entry name" value="PROAMNOPTASE"/>
</dbReference>
<proteinExistence type="inferred from homology"/>
<protein>
    <recommendedName>
        <fullName evidence="3">AB hydrolase-1 domain-containing protein</fullName>
    </recommendedName>
</protein>
<dbReference type="Pfam" id="PF12697">
    <property type="entry name" value="Abhydrolase_6"/>
    <property type="match status" value="1"/>
</dbReference>
<comment type="similarity">
    <text evidence="1">Belongs to the peptidase S33 family.</text>
</comment>
<dbReference type="EMBL" id="UINC01010737">
    <property type="protein sequence ID" value="SVA47658.1"/>
    <property type="molecule type" value="Genomic_DNA"/>
</dbReference>
<dbReference type="Gene3D" id="3.40.50.1820">
    <property type="entry name" value="alpha/beta hydrolase"/>
    <property type="match status" value="1"/>
</dbReference>
<dbReference type="InterPro" id="IPR050266">
    <property type="entry name" value="AB_hydrolase_sf"/>
</dbReference>
<evidence type="ECO:0000256" key="2">
    <source>
        <dbReference type="ARBA" id="ARBA00022801"/>
    </source>
</evidence>
<organism evidence="4">
    <name type="scientific">marine metagenome</name>
    <dbReference type="NCBI Taxonomy" id="408172"/>
    <lineage>
        <taxon>unclassified sequences</taxon>
        <taxon>metagenomes</taxon>
        <taxon>ecological metagenomes</taxon>
    </lineage>
</organism>
<name>A0A381W6R3_9ZZZZ</name>
<accession>A0A381W6R3</accession>
<dbReference type="PANTHER" id="PTHR43798">
    <property type="entry name" value="MONOACYLGLYCEROL LIPASE"/>
    <property type="match status" value="1"/>
</dbReference>
<evidence type="ECO:0000313" key="4">
    <source>
        <dbReference type="EMBL" id="SVA47658.1"/>
    </source>
</evidence>
<dbReference type="InterPro" id="IPR029058">
    <property type="entry name" value="AB_hydrolase_fold"/>
</dbReference>
<dbReference type="PRINTS" id="PR00111">
    <property type="entry name" value="ABHYDROLASE"/>
</dbReference>
<reference evidence="4" key="1">
    <citation type="submission" date="2018-05" db="EMBL/GenBank/DDBJ databases">
        <authorList>
            <person name="Lanie J.A."/>
            <person name="Ng W.-L."/>
            <person name="Kazmierczak K.M."/>
            <person name="Andrzejewski T.M."/>
            <person name="Davidsen T.M."/>
            <person name="Wayne K.J."/>
            <person name="Tettelin H."/>
            <person name="Glass J.I."/>
            <person name="Rusch D."/>
            <person name="Podicherti R."/>
            <person name="Tsui H.-C.T."/>
            <person name="Winkler M.E."/>
        </authorList>
    </citation>
    <scope>NUCLEOTIDE SEQUENCE</scope>
</reference>
<evidence type="ECO:0000256" key="1">
    <source>
        <dbReference type="ARBA" id="ARBA00010088"/>
    </source>
</evidence>